<comment type="subcellular location">
    <subcellularLocation>
        <location evidence="1">Cytoplasm</location>
        <location evidence="1">Cytoskeleton</location>
    </subcellularLocation>
</comment>
<evidence type="ECO:0000313" key="8">
    <source>
        <dbReference type="EMBL" id="KAF6039075.1"/>
    </source>
</evidence>
<gene>
    <name evidence="8" type="ORF">EB796_002621</name>
</gene>
<evidence type="ECO:0000256" key="1">
    <source>
        <dbReference type="ARBA" id="ARBA00004245"/>
    </source>
</evidence>
<dbReference type="SUPFAM" id="SSF56059">
    <property type="entry name" value="Glutathione synthetase ATP-binding domain-like"/>
    <property type="match status" value="1"/>
</dbReference>
<dbReference type="GO" id="GO:0015630">
    <property type="term" value="C:microtubule cytoskeleton"/>
    <property type="evidence" value="ECO:0007669"/>
    <property type="project" value="TreeGrafter"/>
</dbReference>
<keyword evidence="6" id="KW-0206">Cytoskeleton</keyword>
<feature type="compositionally biased region" description="Acidic residues" evidence="7">
    <location>
        <begin position="136"/>
        <end position="146"/>
    </location>
</feature>
<dbReference type="Pfam" id="PF03133">
    <property type="entry name" value="TTL"/>
    <property type="match status" value="1"/>
</dbReference>
<dbReference type="GO" id="GO:0060271">
    <property type="term" value="P:cilium assembly"/>
    <property type="evidence" value="ECO:0007669"/>
    <property type="project" value="TreeGrafter"/>
</dbReference>
<keyword evidence="4" id="KW-0547">Nucleotide-binding</keyword>
<dbReference type="PANTHER" id="PTHR45870">
    <property type="entry name" value="TUBULIN MONOGLYCYLASE TTLL3"/>
    <property type="match status" value="1"/>
</dbReference>
<evidence type="ECO:0000256" key="7">
    <source>
        <dbReference type="SAM" id="MobiDB-lite"/>
    </source>
</evidence>
<protein>
    <submittedName>
        <fullName evidence="8">TTLL8</fullName>
    </submittedName>
</protein>
<keyword evidence="3" id="KW-0436">Ligase</keyword>
<sequence length="1031" mass="118137">MIIVVIILWSPYIKTDVFQRQSAIKQAIKSHHQRQSAMEHHELEGRSKTMISIHSSSDRKHRKFGSGAININLERLQNAKETAEKAIKAKKIFTIQGPYSHVREALRRRGWIEKFYKVDPPLKKSPRNKKGKQGSDDSDGDDDGDDDDGADDDGLYFCSVTVHMNKTYIFNDALKEDENVPKPWEEENGIYGIMSRMARNCAPQFIWCIRRDAIDFRYLRKDQMVNHYGQNGAFTTKVGLCTNLRSSHWYQNVGHETFFPRCYRLSHEEEKGAFIDDYYLTACMGVVRWVILRNRENLNSDVLSDEEGEQSKAAVQNLPSDAAVDNTSEKSSPRKEETEQHGESKDSLPQLVHPSVISKDGKTPRKEKKIKKSPRLPMSLLDTALLQCELFLRFRENEELEDLSVQEILDIDWESFLQQYYLLCHNKGIIPDTGSRLEECEKMAEELRKYWPQFDLDGIKNLWIVKPGAKSRGRGIVCYDKLHDMLKLVDSVVRKDSKFVVQKYIERPLLIYETKFDIRQWFLVTDWNPLTIWWYKDFYVRFCKKNFSLDELDDIIHLSNNSIQKHYVVDPNRSKDIPADSMWASDDEFQHFLDNRGAGHYMEERIKPGMQQAVICSLLTTRDIIEYRKSSFELYGADFMLTEDYRPWLLEINCSPTLAQNTHVTKRLCQNVVEDTMKVVLDRKLDKTCDTGNFELIYKTAMVAVPQYLGMNLSVEGTGLKNPVPLTVAPRLRRVVVHETPYQHVSSKTDTNSTNAAANKKENIEKKRKPSIKLVHKEPSPLANGLKGKKTPVDATEKTTPTHLLDPIAENKSFSEPSSAKVEKKEGLLLKRKRNSSKSMEMQHKAQLDLMKPTDSYLRKIKEGIDNARKILKIEPGATEKSFCPKCGSNGIIKLANEASDCTCKQDCIQSEFNVDNLVPYHVRNSNGATSTSGSLNHSAKSRVLKVLQKDVSAQLVVPLAPRKLVIKPPDGLPLVASGNINRFLKVTPGPDTLPYRPTRKNLNRNYKLQKSLPDQTMFVLAESYSSHRPP</sequence>
<evidence type="ECO:0000256" key="4">
    <source>
        <dbReference type="ARBA" id="ARBA00022741"/>
    </source>
</evidence>
<dbReference type="GO" id="GO:0005524">
    <property type="term" value="F:ATP binding"/>
    <property type="evidence" value="ECO:0007669"/>
    <property type="project" value="UniProtKB-KW"/>
</dbReference>
<dbReference type="GO" id="GO:0003341">
    <property type="term" value="P:cilium movement"/>
    <property type="evidence" value="ECO:0007669"/>
    <property type="project" value="TreeGrafter"/>
</dbReference>
<dbReference type="GO" id="GO:0005930">
    <property type="term" value="C:axoneme"/>
    <property type="evidence" value="ECO:0007669"/>
    <property type="project" value="TreeGrafter"/>
</dbReference>
<feature type="compositionally biased region" description="Basic and acidic residues" evidence="7">
    <location>
        <begin position="327"/>
        <end position="346"/>
    </location>
</feature>
<dbReference type="GO" id="GO:0070736">
    <property type="term" value="F:protein-glycine ligase activity, initiating"/>
    <property type="evidence" value="ECO:0007669"/>
    <property type="project" value="TreeGrafter"/>
</dbReference>
<dbReference type="PROSITE" id="PS51221">
    <property type="entry name" value="TTL"/>
    <property type="match status" value="1"/>
</dbReference>
<keyword evidence="9" id="KW-1185">Reference proteome</keyword>
<feature type="region of interest" description="Disordered" evidence="7">
    <location>
        <begin position="741"/>
        <end position="799"/>
    </location>
</feature>
<evidence type="ECO:0000256" key="6">
    <source>
        <dbReference type="ARBA" id="ARBA00023212"/>
    </source>
</evidence>
<name>A0A7J7KL31_BUGNE</name>
<feature type="region of interest" description="Disordered" evidence="7">
    <location>
        <begin position="303"/>
        <end position="373"/>
    </location>
</feature>
<feature type="region of interest" description="Disordered" evidence="7">
    <location>
        <begin position="122"/>
        <end position="146"/>
    </location>
</feature>
<dbReference type="InterPro" id="IPR004344">
    <property type="entry name" value="TTL/TTLL_fam"/>
</dbReference>
<keyword evidence="2" id="KW-0963">Cytoplasm</keyword>
<evidence type="ECO:0000256" key="5">
    <source>
        <dbReference type="ARBA" id="ARBA00022840"/>
    </source>
</evidence>
<accession>A0A7J7KL31</accession>
<dbReference type="Gene3D" id="3.30.470.20">
    <property type="entry name" value="ATP-grasp fold, B domain"/>
    <property type="match status" value="1"/>
</dbReference>
<dbReference type="PANTHER" id="PTHR45870:SF2">
    <property type="entry name" value="TUBULIN MONOGLYCYLASE TTLL3"/>
    <property type="match status" value="1"/>
</dbReference>
<dbReference type="Proteomes" id="UP000593567">
    <property type="component" value="Unassembled WGS sequence"/>
</dbReference>
<evidence type="ECO:0000313" key="9">
    <source>
        <dbReference type="Proteomes" id="UP000593567"/>
    </source>
</evidence>
<feature type="compositionally biased region" description="Polar residues" evidence="7">
    <location>
        <begin position="313"/>
        <end position="326"/>
    </location>
</feature>
<dbReference type="InterPro" id="IPR051437">
    <property type="entry name" value="TTLL_monoglycylase"/>
</dbReference>
<keyword evidence="5" id="KW-0067">ATP-binding</keyword>
<reference evidence="8" key="1">
    <citation type="submission" date="2020-06" db="EMBL/GenBank/DDBJ databases">
        <title>Draft genome of Bugula neritina, a colonial animal packing powerful symbionts and potential medicines.</title>
        <authorList>
            <person name="Rayko M."/>
        </authorList>
    </citation>
    <scope>NUCLEOTIDE SEQUENCE [LARGE SCALE GENOMIC DNA]</scope>
    <source>
        <strain evidence="8">Kwan_BN1</strain>
    </source>
</reference>
<dbReference type="EMBL" id="VXIV02000308">
    <property type="protein sequence ID" value="KAF6039075.1"/>
    <property type="molecule type" value="Genomic_DNA"/>
</dbReference>
<dbReference type="OrthoDB" id="202825at2759"/>
<evidence type="ECO:0000256" key="2">
    <source>
        <dbReference type="ARBA" id="ARBA00022490"/>
    </source>
</evidence>
<proteinExistence type="predicted"/>
<feature type="compositionally biased region" description="Polar residues" evidence="7">
    <location>
        <begin position="743"/>
        <end position="754"/>
    </location>
</feature>
<evidence type="ECO:0000256" key="3">
    <source>
        <dbReference type="ARBA" id="ARBA00022598"/>
    </source>
</evidence>
<dbReference type="AlphaFoldDB" id="A0A7J7KL31"/>
<comment type="caution">
    <text evidence="8">The sequence shown here is derived from an EMBL/GenBank/DDBJ whole genome shotgun (WGS) entry which is preliminary data.</text>
</comment>
<dbReference type="FunFam" id="3.30.470.20:FF:000032">
    <property type="entry name" value="tubulin monoglycylase TTLL3 isoform X2"/>
    <property type="match status" value="1"/>
</dbReference>
<organism evidence="8 9">
    <name type="scientific">Bugula neritina</name>
    <name type="common">Brown bryozoan</name>
    <name type="synonym">Sertularia neritina</name>
    <dbReference type="NCBI Taxonomy" id="10212"/>
    <lineage>
        <taxon>Eukaryota</taxon>
        <taxon>Metazoa</taxon>
        <taxon>Spiralia</taxon>
        <taxon>Lophotrochozoa</taxon>
        <taxon>Bryozoa</taxon>
        <taxon>Gymnolaemata</taxon>
        <taxon>Cheilostomatida</taxon>
        <taxon>Flustrina</taxon>
        <taxon>Buguloidea</taxon>
        <taxon>Bugulidae</taxon>
        <taxon>Bugula</taxon>
    </lineage>
</organism>